<keyword evidence="2" id="KW-1185">Reference proteome</keyword>
<dbReference type="InParanoid" id="A0A2R5FCX9"/>
<protein>
    <submittedName>
        <fullName evidence="1">Uncharacterized protein</fullName>
    </submittedName>
</protein>
<organism evidence="1 2">
    <name type="scientific">Hondaea fermentalgiana</name>
    <dbReference type="NCBI Taxonomy" id="2315210"/>
    <lineage>
        <taxon>Eukaryota</taxon>
        <taxon>Sar</taxon>
        <taxon>Stramenopiles</taxon>
        <taxon>Bigyra</taxon>
        <taxon>Labyrinthulomycetes</taxon>
        <taxon>Thraustochytrida</taxon>
        <taxon>Thraustochytriidae</taxon>
        <taxon>Hondaea</taxon>
    </lineage>
</organism>
<dbReference type="AlphaFoldDB" id="A0A2R5FCX9"/>
<evidence type="ECO:0000313" key="1">
    <source>
        <dbReference type="EMBL" id="GBG16082.1"/>
    </source>
</evidence>
<feature type="non-terminal residue" evidence="1">
    <location>
        <position position="1"/>
    </location>
</feature>
<sequence length="28" mass="2951">LGADEIGHIGAKAIADMLEKNESLLTLK</sequence>
<comment type="caution">
    <text evidence="1">The sequence shown here is derived from an EMBL/GenBank/DDBJ whole genome shotgun (WGS) entry which is preliminary data.</text>
</comment>
<reference evidence="1 2" key="1">
    <citation type="submission" date="2017-12" db="EMBL/GenBank/DDBJ databases">
        <title>Sequencing, de novo assembly and annotation of complete genome of a new Thraustochytrid species, strain FCC1311.</title>
        <authorList>
            <person name="Sedici K."/>
            <person name="Godart F."/>
            <person name="Aiese Cigliano R."/>
            <person name="Sanseverino W."/>
            <person name="Barakat M."/>
            <person name="Ortet P."/>
            <person name="Marechal E."/>
            <person name="Cagnac O."/>
            <person name="Amato A."/>
        </authorList>
    </citation>
    <scope>NUCLEOTIDE SEQUENCE [LARGE SCALE GENOMIC DNA]</scope>
</reference>
<dbReference type="EMBL" id="BEYU01000798">
    <property type="protein sequence ID" value="GBG16082.1"/>
    <property type="molecule type" value="Genomic_DNA"/>
</dbReference>
<dbReference type="Proteomes" id="UP000241890">
    <property type="component" value="Unassembled WGS sequence"/>
</dbReference>
<name>A0A2R5FCX9_9STRA</name>
<evidence type="ECO:0000313" key="2">
    <source>
        <dbReference type="Proteomes" id="UP000241890"/>
    </source>
</evidence>
<gene>
    <name evidence="1" type="ORF">FCC1311_115702</name>
</gene>
<proteinExistence type="predicted"/>
<accession>A0A2R5FCX9</accession>